<dbReference type="InterPro" id="IPR008969">
    <property type="entry name" value="CarboxyPept-like_regulatory"/>
</dbReference>
<evidence type="ECO:0000256" key="1">
    <source>
        <dbReference type="SAM" id="MobiDB-lite"/>
    </source>
</evidence>
<sequence length="232" mass="24999">MKLLSALIPTRCLLFVVGWLVLAALGAPRAWGQAGSPPPTIRVSGTVSVAGSRDPVPGTTVQVRRTRSGVAANAQGDFLVTALATDTILFRAVGFKPYLLALGGTSLSQLVVQVSLVPDPVQLGEVKVTADRPDRASINRALRNMKRPAPPVVKIPKKAPPPKPLFPVDTTGPKVVAPSIATSNVDWLYEQFSREGKQRRKVEQLKAQEAAEKAQKARAEYNKSFKDNRGYE</sequence>
<evidence type="ECO:0000313" key="3">
    <source>
        <dbReference type="Proteomes" id="UP000559626"/>
    </source>
</evidence>
<dbReference type="RefSeq" id="WP_169533737.1">
    <property type="nucleotide sequence ID" value="NZ_JABBGH010000005.1"/>
</dbReference>
<comment type="caution">
    <text evidence="2">The sequence shown here is derived from an EMBL/GenBank/DDBJ whole genome shotgun (WGS) entry which is preliminary data.</text>
</comment>
<feature type="region of interest" description="Disordered" evidence="1">
    <location>
        <begin position="198"/>
        <end position="232"/>
    </location>
</feature>
<keyword evidence="2" id="KW-0645">Protease</keyword>
<proteinExistence type="predicted"/>
<dbReference type="Proteomes" id="UP000559626">
    <property type="component" value="Unassembled WGS sequence"/>
</dbReference>
<evidence type="ECO:0000313" key="2">
    <source>
        <dbReference type="EMBL" id="NML68029.1"/>
    </source>
</evidence>
<dbReference type="EMBL" id="JABBGH010000005">
    <property type="protein sequence ID" value="NML68029.1"/>
    <property type="molecule type" value="Genomic_DNA"/>
</dbReference>
<accession>A0A7Y0AIK1</accession>
<name>A0A7Y0AIK1_9BACT</name>
<keyword evidence="2" id="KW-0378">Hydrolase</keyword>
<gene>
    <name evidence="2" type="ORF">HHL22_22760</name>
</gene>
<keyword evidence="3" id="KW-1185">Reference proteome</keyword>
<dbReference type="GO" id="GO:0004180">
    <property type="term" value="F:carboxypeptidase activity"/>
    <property type="evidence" value="ECO:0007669"/>
    <property type="project" value="UniProtKB-KW"/>
</dbReference>
<protein>
    <submittedName>
        <fullName evidence="2">Carboxypeptidase-like regulatory domain-containing protein</fullName>
    </submittedName>
</protein>
<organism evidence="2 3">
    <name type="scientific">Hymenobacter polaris</name>
    <dbReference type="NCBI Taxonomy" id="2682546"/>
    <lineage>
        <taxon>Bacteria</taxon>
        <taxon>Pseudomonadati</taxon>
        <taxon>Bacteroidota</taxon>
        <taxon>Cytophagia</taxon>
        <taxon>Cytophagales</taxon>
        <taxon>Hymenobacteraceae</taxon>
        <taxon>Hymenobacter</taxon>
    </lineage>
</organism>
<reference evidence="2 3" key="1">
    <citation type="submission" date="2020-04" db="EMBL/GenBank/DDBJ databases">
        <title>Hymenobacter polaris sp. nov., isolated from Arctic soil.</title>
        <authorList>
            <person name="Dahal R.H."/>
        </authorList>
    </citation>
    <scope>NUCLEOTIDE SEQUENCE [LARGE SCALE GENOMIC DNA]</scope>
    <source>
        <strain evidence="2 3">RP-2-7</strain>
    </source>
</reference>
<keyword evidence="2" id="KW-0121">Carboxypeptidase</keyword>
<dbReference type="AlphaFoldDB" id="A0A7Y0AIK1"/>
<dbReference type="Pfam" id="PF13715">
    <property type="entry name" value="CarbopepD_reg_2"/>
    <property type="match status" value="1"/>
</dbReference>
<dbReference type="SUPFAM" id="SSF49464">
    <property type="entry name" value="Carboxypeptidase regulatory domain-like"/>
    <property type="match status" value="1"/>
</dbReference>